<dbReference type="Pfam" id="PF04233">
    <property type="entry name" value="Phage_Mu_F"/>
    <property type="match status" value="1"/>
</dbReference>
<proteinExistence type="predicted"/>
<feature type="domain" description="Phage head morphogenesis" evidence="1">
    <location>
        <begin position="104"/>
        <end position="210"/>
    </location>
</feature>
<dbReference type="EMBL" id="BARS01004304">
    <property type="protein sequence ID" value="GAF76076.1"/>
    <property type="molecule type" value="Genomic_DNA"/>
</dbReference>
<comment type="caution">
    <text evidence="2">The sequence shown here is derived from an EMBL/GenBank/DDBJ whole genome shotgun (WGS) entry which is preliminary data.</text>
</comment>
<name>X0SLS4_9ZZZZ</name>
<evidence type="ECO:0000259" key="1">
    <source>
        <dbReference type="Pfam" id="PF04233"/>
    </source>
</evidence>
<organism evidence="2">
    <name type="scientific">marine sediment metagenome</name>
    <dbReference type="NCBI Taxonomy" id="412755"/>
    <lineage>
        <taxon>unclassified sequences</taxon>
        <taxon>metagenomes</taxon>
        <taxon>ecological metagenomes</taxon>
    </lineage>
</organism>
<dbReference type="AlphaFoldDB" id="X0SLS4"/>
<accession>X0SLS4</accession>
<evidence type="ECO:0000313" key="2">
    <source>
        <dbReference type="EMBL" id="GAF76076.1"/>
    </source>
</evidence>
<feature type="non-terminal residue" evidence="2">
    <location>
        <position position="1"/>
    </location>
</feature>
<dbReference type="NCBIfam" id="TIGR01641">
    <property type="entry name" value="phageSPP1_gp7"/>
    <property type="match status" value="1"/>
</dbReference>
<dbReference type="InterPro" id="IPR006528">
    <property type="entry name" value="Phage_head_morphogenesis_dom"/>
</dbReference>
<sequence>ANKVKAYRKWLQQQIDAKILTVHAVSGKPWTATYAESAYRKGMMRAYTQIHSTELAKSIDFYEGSKKQFLMDAFAQPATLSKIELMYTRAFDELKGVTAAMGQQMSRALANGLIKGQGPRVIARELRKNVSGMEKRAMTIARTEVIMVHAEGQLDAFEMLGVEEVGIMAEFSTAGDDRVCPECGALEGQVMTIAEARGIITVHPNCRCAWIPFVKKVHRRKSKAAIEKKLRSAIPKWKG</sequence>
<reference evidence="2" key="1">
    <citation type="journal article" date="2014" name="Front. Microbiol.">
        <title>High frequency of phylogenetically diverse reductive dehalogenase-homologous genes in deep subseafloor sedimentary metagenomes.</title>
        <authorList>
            <person name="Kawai M."/>
            <person name="Futagami T."/>
            <person name="Toyoda A."/>
            <person name="Takaki Y."/>
            <person name="Nishi S."/>
            <person name="Hori S."/>
            <person name="Arai W."/>
            <person name="Tsubouchi T."/>
            <person name="Morono Y."/>
            <person name="Uchiyama I."/>
            <person name="Ito T."/>
            <person name="Fujiyama A."/>
            <person name="Inagaki F."/>
            <person name="Takami H."/>
        </authorList>
    </citation>
    <scope>NUCLEOTIDE SEQUENCE</scope>
    <source>
        <strain evidence="2">Expedition CK06-06</strain>
    </source>
</reference>
<gene>
    <name evidence="2" type="ORF">S01H1_08381</name>
</gene>
<protein>
    <recommendedName>
        <fullName evidence="1">Phage head morphogenesis domain-containing protein</fullName>
    </recommendedName>
</protein>